<comment type="function">
    <text evidence="13">Cytochromes P450 are a group of heme-thiolate monooxygenases. They oxidize a variety of structurally unrelated compounds, including steroids, fatty acids, and xenobiotics.</text>
</comment>
<evidence type="ECO:0000256" key="3">
    <source>
        <dbReference type="ARBA" id="ARBA00004406"/>
    </source>
</evidence>
<dbReference type="PRINTS" id="PR00463">
    <property type="entry name" value="EP450I"/>
</dbReference>
<evidence type="ECO:0000313" key="18">
    <source>
        <dbReference type="Proteomes" id="UP001175271"/>
    </source>
</evidence>
<proteinExistence type="inferred from homology"/>
<dbReference type="AlphaFoldDB" id="A0AA39HIM5"/>
<comment type="subcellular location">
    <subcellularLocation>
        <location evidence="3">Endoplasmic reticulum membrane</location>
        <topology evidence="3">Peripheral membrane protein</topology>
    </subcellularLocation>
    <subcellularLocation>
        <location evidence="2">Microsome membrane</location>
        <topology evidence="2">Peripheral membrane protein</topology>
    </subcellularLocation>
</comment>
<evidence type="ECO:0000256" key="1">
    <source>
        <dbReference type="ARBA" id="ARBA00001971"/>
    </source>
</evidence>
<evidence type="ECO:0000256" key="4">
    <source>
        <dbReference type="ARBA" id="ARBA00010617"/>
    </source>
</evidence>
<evidence type="ECO:0000256" key="13">
    <source>
        <dbReference type="ARBA" id="ARBA00043906"/>
    </source>
</evidence>
<keyword evidence="16" id="KW-0812">Transmembrane</keyword>
<dbReference type="PROSITE" id="PS00086">
    <property type="entry name" value="CYTOCHROME_P450"/>
    <property type="match status" value="1"/>
</dbReference>
<dbReference type="GO" id="GO:0005506">
    <property type="term" value="F:iron ion binding"/>
    <property type="evidence" value="ECO:0007669"/>
    <property type="project" value="InterPro"/>
</dbReference>
<evidence type="ECO:0000256" key="5">
    <source>
        <dbReference type="ARBA" id="ARBA00022617"/>
    </source>
</evidence>
<keyword evidence="6 14" id="KW-0479">Metal-binding</keyword>
<evidence type="ECO:0000256" key="9">
    <source>
        <dbReference type="ARBA" id="ARBA00023002"/>
    </source>
</evidence>
<dbReference type="CDD" id="cd11055">
    <property type="entry name" value="CYP3A-like"/>
    <property type="match status" value="1"/>
</dbReference>
<dbReference type="SUPFAM" id="SSF48264">
    <property type="entry name" value="Cytochrome P450"/>
    <property type="match status" value="1"/>
</dbReference>
<evidence type="ECO:0000256" key="14">
    <source>
        <dbReference type="PIRSR" id="PIRSR602401-1"/>
    </source>
</evidence>
<keyword evidence="10 14" id="KW-0408">Iron</keyword>
<comment type="cofactor">
    <cofactor evidence="1 14">
        <name>heme</name>
        <dbReference type="ChEBI" id="CHEBI:30413"/>
    </cofactor>
</comment>
<sequence length="537" mass="61392">MLGVGEILVCCLAAIYLLFKLLPFVLAVAVVVVAIGAIYFKFERKHSFWQRKGVNGPQGNFFVGVTFLHGKGQHLLDIEWSKQYGKTYGYELLGHQCLAVTDLDTLKKVLVKDFPDFTNRTQFLPRNAKTKLSLLHDSLIVKTDDDWRNVRNTITPAFTSGKMKSMIPTMDSCAKIFCEVIGEYADKQEKIPLKEVCGKVTIDVISRTALGIESNVQRDENEPILEHAKKIFGTQGVSFRVFLITLFPTIVLQLQELFGRLLIHHDTHQFFIETLSDLLERRLHESEKSESVDFLQLLLSSIQEDETLYSTEDSDIVHKEISEVKDGKKKLTKFEILAQAFLFLLAGYETTATTLHFILYMLAHHTEVQQRCRDEIAEIVGDSEVAYEHITKLKYIDQVISETLRMFPPTVRTGRECNAPTEIEGIPLEKGTSVIVPIYTIHHDEKHYPNPEIFDPNRFSAEEKAKRDPLTFLPFGFGPRNCIGLRFAQFELRVILVEALRRFAFTPTNTDEKMPPELDTRGLTKPMETLYVNVERN</sequence>
<dbReference type="FunFam" id="1.10.630.10:FF:000042">
    <property type="entry name" value="Cytochrome P450"/>
    <property type="match status" value="1"/>
</dbReference>
<evidence type="ECO:0000256" key="6">
    <source>
        <dbReference type="ARBA" id="ARBA00022723"/>
    </source>
</evidence>
<dbReference type="Gene3D" id="1.10.630.10">
    <property type="entry name" value="Cytochrome P450"/>
    <property type="match status" value="1"/>
</dbReference>
<name>A0AA39HIM5_9BILA</name>
<dbReference type="Pfam" id="PF00067">
    <property type="entry name" value="p450"/>
    <property type="match status" value="1"/>
</dbReference>
<keyword evidence="16" id="KW-1133">Transmembrane helix</keyword>
<accession>A0AA39HIM5</accession>
<dbReference type="GO" id="GO:0008395">
    <property type="term" value="F:steroid hydroxylase activity"/>
    <property type="evidence" value="ECO:0007669"/>
    <property type="project" value="TreeGrafter"/>
</dbReference>
<feature type="binding site" description="axial binding residue" evidence="14">
    <location>
        <position position="482"/>
    </location>
    <ligand>
        <name>heme</name>
        <dbReference type="ChEBI" id="CHEBI:30413"/>
    </ligand>
    <ligandPart>
        <name>Fe</name>
        <dbReference type="ChEBI" id="CHEBI:18248"/>
    </ligandPart>
</feature>
<keyword evidence="5 14" id="KW-0349">Heme</keyword>
<evidence type="ECO:0000256" key="12">
    <source>
        <dbReference type="ARBA" id="ARBA00023136"/>
    </source>
</evidence>
<dbReference type="InterPro" id="IPR050705">
    <property type="entry name" value="Cytochrome_P450_3A"/>
</dbReference>
<dbReference type="InterPro" id="IPR001128">
    <property type="entry name" value="Cyt_P450"/>
</dbReference>
<evidence type="ECO:0000313" key="17">
    <source>
        <dbReference type="EMBL" id="KAK0405384.1"/>
    </source>
</evidence>
<evidence type="ECO:0000256" key="2">
    <source>
        <dbReference type="ARBA" id="ARBA00004174"/>
    </source>
</evidence>
<dbReference type="InterPro" id="IPR036396">
    <property type="entry name" value="Cyt_P450_sf"/>
</dbReference>
<evidence type="ECO:0000256" key="11">
    <source>
        <dbReference type="ARBA" id="ARBA00023033"/>
    </source>
</evidence>
<dbReference type="GO" id="GO:0020037">
    <property type="term" value="F:heme binding"/>
    <property type="evidence" value="ECO:0007669"/>
    <property type="project" value="InterPro"/>
</dbReference>
<organism evidence="17 18">
    <name type="scientific">Steinernema hermaphroditum</name>
    <dbReference type="NCBI Taxonomy" id="289476"/>
    <lineage>
        <taxon>Eukaryota</taxon>
        <taxon>Metazoa</taxon>
        <taxon>Ecdysozoa</taxon>
        <taxon>Nematoda</taxon>
        <taxon>Chromadorea</taxon>
        <taxon>Rhabditida</taxon>
        <taxon>Tylenchina</taxon>
        <taxon>Panagrolaimomorpha</taxon>
        <taxon>Strongyloidoidea</taxon>
        <taxon>Steinernematidae</taxon>
        <taxon>Steinernema</taxon>
    </lineage>
</organism>
<dbReference type="InterPro" id="IPR002401">
    <property type="entry name" value="Cyt_P450_E_grp-I"/>
</dbReference>
<keyword evidence="9 15" id="KW-0560">Oxidoreductase</keyword>
<gene>
    <name evidence="17" type="ORF">QR680_017960</name>
</gene>
<dbReference type="PANTHER" id="PTHR24302:SF15">
    <property type="entry name" value="FATTY-ACID PEROXYGENASE"/>
    <property type="match status" value="1"/>
</dbReference>
<comment type="caution">
    <text evidence="17">The sequence shown here is derived from an EMBL/GenBank/DDBJ whole genome shotgun (WGS) entry which is preliminary data.</text>
</comment>
<keyword evidence="12 16" id="KW-0472">Membrane</keyword>
<keyword evidence="11 15" id="KW-0503">Monooxygenase</keyword>
<reference evidence="17" key="1">
    <citation type="submission" date="2023-06" db="EMBL/GenBank/DDBJ databases">
        <title>Genomic analysis of the entomopathogenic nematode Steinernema hermaphroditum.</title>
        <authorList>
            <person name="Schwarz E.M."/>
            <person name="Heppert J.K."/>
            <person name="Baniya A."/>
            <person name="Schwartz H.T."/>
            <person name="Tan C.-H."/>
            <person name="Antoshechkin I."/>
            <person name="Sternberg P.W."/>
            <person name="Goodrich-Blair H."/>
            <person name="Dillman A.R."/>
        </authorList>
    </citation>
    <scope>NUCLEOTIDE SEQUENCE</scope>
    <source>
        <strain evidence="17">PS9179</strain>
        <tissue evidence="17">Whole animal</tissue>
    </source>
</reference>
<keyword evidence="18" id="KW-1185">Reference proteome</keyword>
<evidence type="ECO:0000256" key="10">
    <source>
        <dbReference type="ARBA" id="ARBA00023004"/>
    </source>
</evidence>
<keyword evidence="7" id="KW-0256">Endoplasmic reticulum</keyword>
<dbReference type="GO" id="GO:0016705">
    <property type="term" value="F:oxidoreductase activity, acting on paired donors, with incorporation or reduction of molecular oxygen"/>
    <property type="evidence" value="ECO:0007669"/>
    <property type="project" value="InterPro"/>
</dbReference>
<protein>
    <recommendedName>
        <fullName evidence="19">Cytochrome P450</fullName>
    </recommendedName>
</protein>
<comment type="similarity">
    <text evidence="4 15">Belongs to the cytochrome P450 family.</text>
</comment>
<dbReference type="Proteomes" id="UP001175271">
    <property type="component" value="Unassembled WGS sequence"/>
</dbReference>
<dbReference type="GO" id="GO:0005789">
    <property type="term" value="C:endoplasmic reticulum membrane"/>
    <property type="evidence" value="ECO:0007669"/>
    <property type="project" value="UniProtKB-SubCell"/>
</dbReference>
<evidence type="ECO:0000256" key="15">
    <source>
        <dbReference type="RuleBase" id="RU000461"/>
    </source>
</evidence>
<dbReference type="PANTHER" id="PTHR24302">
    <property type="entry name" value="CYTOCHROME P450 FAMILY 3"/>
    <property type="match status" value="1"/>
</dbReference>
<dbReference type="EMBL" id="JAUCMV010000004">
    <property type="protein sequence ID" value="KAK0405384.1"/>
    <property type="molecule type" value="Genomic_DNA"/>
</dbReference>
<feature type="transmembrane region" description="Helical" evidence="16">
    <location>
        <begin position="21"/>
        <end position="42"/>
    </location>
</feature>
<dbReference type="InterPro" id="IPR017972">
    <property type="entry name" value="Cyt_P450_CS"/>
</dbReference>
<evidence type="ECO:0000256" key="7">
    <source>
        <dbReference type="ARBA" id="ARBA00022824"/>
    </source>
</evidence>
<keyword evidence="8" id="KW-0492">Microsome</keyword>
<evidence type="ECO:0000256" key="8">
    <source>
        <dbReference type="ARBA" id="ARBA00022848"/>
    </source>
</evidence>
<dbReference type="PRINTS" id="PR00385">
    <property type="entry name" value="P450"/>
</dbReference>
<evidence type="ECO:0008006" key="19">
    <source>
        <dbReference type="Google" id="ProtNLM"/>
    </source>
</evidence>
<evidence type="ECO:0000256" key="16">
    <source>
        <dbReference type="SAM" id="Phobius"/>
    </source>
</evidence>